<dbReference type="KEGG" id="hme:HFX_6260"/>
<evidence type="ECO:0000313" key="4">
    <source>
        <dbReference type="Proteomes" id="UP000006469"/>
    </source>
</evidence>
<keyword evidence="2" id="KW-0614">Plasmid</keyword>
<dbReference type="Pfam" id="PF23922">
    <property type="entry name" value="DUF7261"/>
    <property type="match status" value="1"/>
</dbReference>
<dbReference type="AlphaFoldDB" id="I3RAX3"/>
<organism evidence="2 4">
    <name type="scientific">Haloferax mediterranei (strain ATCC 33500 / DSM 1411 / JCM 8866 / NBRC 14739 / NCIMB 2177 / R-4)</name>
    <name type="common">Halobacterium mediterranei</name>
    <dbReference type="NCBI Taxonomy" id="523841"/>
    <lineage>
        <taxon>Archaea</taxon>
        <taxon>Methanobacteriati</taxon>
        <taxon>Methanobacteriota</taxon>
        <taxon>Stenosarchaea group</taxon>
        <taxon>Halobacteria</taxon>
        <taxon>Halobacteriales</taxon>
        <taxon>Haloferacaceae</taxon>
        <taxon>Haloferax</taxon>
    </lineage>
</organism>
<reference evidence="2 4" key="2">
    <citation type="journal article" date="2012" name="J. Bacteriol.">
        <title>Complete genome sequence of the metabolically versatile halophilic archaeon Haloferax mediterranei, a poly(3-hydroxybutyrate-co-3-hydroxyvalerate) producer.</title>
        <authorList>
            <person name="Han J."/>
            <person name="Zhang F."/>
            <person name="Hou J."/>
            <person name="Liu X."/>
            <person name="Li M."/>
            <person name="Liu H."/>
            <person name="Cai L."/>
            <person name="Zhang B."/>
            <person name="Chen Y."/>
            <person name="Zhou J."/>
            <person name="Hu S."/>
            <person name="Xiang H."/>
        </authorList>
    </citation>
    <scope>NUCLEOTIDE SEQUENCE [LARGE SCALE GENOMIC DNA]</scope>
    <source>
        <strain evidence="4">ATCC 33500 / DSM 1411 / JCM 8866 / NBRC 14739 / NCIMB 2177 / R-4</strain>
        <strain evidence="2">CGMCC 1.2087</strain>
        <plasmid evidence="4">pHM500</plasmid>
    </source>
</reference>
<reference evidence="2" key="3">
    <citation type="submission" date="2014-05" db="EMBL/GenBank/DDBJ databases">
        <authorList>
            <person name="Wang L."/>
            <person name="Yang H."/>
            <person name="Xiang H."/>
        </authorList>
    </citation>
    <scope>NUCLEOTIDE SEQUENCE</scope>
    <source>
        <strain evidence="2">CGMCC 1.2087</strain>
        <plasmid evidence="2">pHM500</plasmid>
    </source>
</reference>
<protein>
    <submittedName>
        <fullName evidence="2">Uncharacterized protein</fullName>
    </submittedName>
</protein>
<evidence type="ECO:0000313" key="5">
    <source>
        <dbReference type="Proteomes" id="UP000299011"/>
    </source>
</evidence>
<geneLocation type="plasmid" evidence="2 4">
    <name>pHM500</name>
</geneLocation>
<keyword evidence="1" id="KW-0472">Membrane</keyword>
<proteinExistence type="predicted"/>
<gene>
    <name evidence="2" type="ordered locus">HFX_6260</name>
    <name evidence="3" type="ORF">E6P09_16600</name>
</gene>
<geneLocation type="plasmid" evidence="3 5">
    <name>pHME505</name>
</geneLocation>
<evidence type="ECO:0000313" key="2">
    <source>
        <dbReference type="EMBL" id="AFK21383.1"/>
    </source>
</evidence>
<dbReference type="OrthoDB" id="238714at2157"/>
<name>I3RAX3_HALMT</name>
<dbReference type="GeneID" id="40158071"/>
<dbReference type="RefSeq" id="WP_014732803.1">
    <property type="nucleotide sequence ID" value="NC_017944.1"/>
</dbReference>
<reference evidence="2" key="1">
    <citation type="journal article" date="2012" name="Appl. Environ. Microbiol.">
        <title>Identification of the haloarchaeal phasin (PhaP) that functions in polyhydroxyalkanoate accumulation and granule formation in Haloferax mediterranei.</title>
        <authorList>
            <person name="Cai S."/>
            <person name="Cai L."/>
            <person name="Liu H."/>
            <person name="Liu X."/>
            <person name="Han J."/>
            <person name="Zhou J."/>
            <person name="Xiang H."/>
        </authorList>
    </citation>
    <scope>NUCLEOTIDE SEQUENCE</scope>
    <source>
        <strain evidence="2">CGMCC 1.2087</strain>
    </source>
</reference>
<dbReference type="EMBL" id="CP039140">
    <property type="protein sequence ID" value="QCQ76939.1"/>
    <property type="molecule type" value="Genomic_DNA"/>
</dbReference>
<dbReference type="Proteomes" id="UP000006469">
    <property type="component" value="Plasmid pHM500"/>
</dbReference>
<dbReference type="EMBL" id="CP001871">
    <property type="protein sequence ID" value="AFK21383.1"/>
    <property type="molecule type" value="Genomic_DNA"/>
</dbReference>
<dbReference type="InterPro" id="IPR055685">
    <property type="entry name" value="DUF7261"/>
</dbReference>
<keyword evidence="1" id="KW-1133">Transmembrane helix</keyword>
<accession>I3RAX3</accession>
<feature type="transmembrane region" description="Helical" evidence="1">
    <location>
        <begin position="20"/>
        <end position="39"/>
    </location>
</feature>
<evidence type="ECO:0000256" key="1">
    <source>
        <dbReference type="SAM" id="Phobius"/>
    </source>
</evidence>
<dbReference type="Proteomes" id="UP000299011">
    <property type="component" value="Plasmid pHME505"/>
</dbReference>
<reference evidence="3 5" key="4">
    <citation type="submission" date="2019-04" db="EMBL/GenBank/DDBJ databases">
        <title>Methylomes of two halophilic Archaea, Haloarcula marismortui and Haloferax mediterranei.</title>
        <authorList>
            <person name="DasSarma S."/>
            <person name="DasSarma P."/>
            <person name="DasSarma S."/>
            <person name="Fomenkov A."/>
            <person name="Vincze T."/>
            <person name="Anton B.P."/>
            <person name="Roberts R.J."/>
        </authorList>
    </citation>
    <scope>NUCLEOTIDE SEQUENCE [LARGE SCALE GENOMIC DNA]</scope>
    <source>
        <strain evidence="3">ATCC 33500</strain>
        <strain evidence="5">ATCC 33500 / DSM 1411 / JCM 8866 / NBRC 14739 / NCIMB 2177 / R-4</strain>
        <plasmid evidence="3 5">pHME505</plasmid>
    </source>
</reference>
<keyword evidence="1" id="KW-0812">Transmembrane</keyword>
<dbReference type="HOGENOM" id="CLU_072488_0_0_2"/>
<evidence type="ECO:0000313" key="3">
    <source>
        <dbReference type="EMBL" id="QCQ76939.1"/>
    </source>
</evidence>
<sequence>MVRLNPMVRDTASGRDRAQLLLVGAFAIAVLVLSLALVLNGAAQTETLATESTDVHDGRDAVRFEHSVRRGVGGTVESVNRRNNTSYADLKDALKTAVNDWDAVAARGSAGEGVSTSVNYRSMERGSRIEQTTTRDFSDATGTENWTLASSVTQTRDYRMNVSRTSLSSDCSSGCFEIVADDGSDTWRASFTEDGSEIEMTVVAPSGTDTCRVAADSAVVNLSAGTMDDGACSFPGFADGLSGPYSISYENGSLGEGTYEQEVDTSVTNDTRYAAGGPTVSPSIYSTNVSVTYETPQLMYNTTALRVVPGESDD</sequence>